<protein>
    <submittedName>
        <fullName evidence="9">Uncharacterized protein</fullName>
    </submittedName>
</protein>
<dbReference type="EMBL" id="JAIWYP010000005">
    <property type="protein sequence ID" value="KAH3829434.1"/>
    <property type="molecule type" value="Genomic_DNA"/>
</dbReference>
<evidence type="ECO:0000313" key="7">
    <source>
        <dbReference type="EMBL" id="KAH3829402.1"/>
    </source>
</evidence>
<dbReference type="EMBL" id="JAIWYP010000001">
    <property type="protein sequence ID" value="KAH3878747.1"/>
    <property type="molecule type" value="Genomic_DNA"/>
</dbReference>
<evidence type="ECO:0000313" key="11">
    <source>
        <dbReference type="EMBL" id="KAH3881799.1"/>
    </source>
</evidence>
<gene>
    <name evidence="10" type="ORF">DPMN_002646</name>
    <name evidence="11" type="ORF">DPMN_005726</name>
    <name evidence="12" type="ORF">DPMN_018710</name>
    <name evidence="13" type="ORF">DPMN_019756</name>
    <name evidence="2" type="ORF">DPMN_043623</name>
    <name evidence="4" type="ORF">DPMN_131341</name>
    <name evidence="5" type="ORF">DPMN_131357</name>
    <name evidence="6" type="ORF">DPMN_131382</name>
    <name evidence="7" type="ORF">DPMN_131398</name>
    <name evidence="8" type="ORF">DPMN_131414</name>
    <name evidence="9" type="ORF">DPMN_131430</name>
    <name evidence="3" type="ORF">DPMN_184482</name>
</gene>
<evidence type="ECO:0000313" key="5">
    <source>
        <dbReference type="EMBL" id="KAH3829361.1"/>
    </source>
</evidence>
<proteinExistence type="predicted"/>
<evidence type="ECO:0000313" key="9">
    <source>
        <dbReference type="EMBL" id="KAH3829434.1"/>
    </source>
</evidence>
<keyword evidence="14" id="KW-1185">Reference proteome</keyword>
<evidence type="ECO:0000313" key="2">
    <source>
        <dbReference type="EMBL" id="KAH3737047.1"/>
    </source>
</evidence>
<dbReference type="EMBL" id="JAIWYP010000001">
    <property type="protein sequence ID" value="KAH3895591.1"/>
    <property type="molecule type" value="Genomic_DNA"/>
</dbReference>
<feature type="region of interest" description="Disordered" evidence="1">
    <location>
        <begin position="18"/>
        <end position="50"/>
    </location>
</feature>
<organism evidence="9 14">
    <name type="scientific">Dreissena polymorpha</name>
    <name type="common">Zebra mussel</name>
    <name type="synonym">Mytilus polymorpha</name>
    <dbReference type="NCBI Taxonomy" id="45954"/>
    <lineage>
        <taxon>Eukaryota</taxon>
        <taxon>Metazoa</taxon>
        <taxon>Spiralia</taxon>
        <taxon>Lophotrochozoa</taxon>
        <taxon>Mollusca</taxon>
        <taxon>Bivalvia</taxon>
        <taxon>Autobranchia</taxon>
        <taxon>Heteroconchia</taxon>
        <taxon>Euheterodonta</taxon>
        <taxon>Imparidentia</taxon>
        <taxon>Neoheterodontei</taxon>
        <taxon>Myida</taxon>
        <taxon>Dreissenoidea</taxon>
        <taxon>Dreissenidae</taxon>
        <taxon>Dreissena</taxon>
    </lineage>
</organism>
<dbReference type="EMBL" id="JAIWYP010000005">
    <property type="protein sequence ID" value="KAH3829386.1"/>
    <property type="molecule type" value="Genomic_DNA"/>
</dbReference>
<reference evidence="9" key="2">
    <citation type="submission" date="2020-11" db="EMBL/GenBank/DDBJ databases">
        <authorList>
            <person name="McCartney M.A."/>
            <person name="Auch B."/>
            <person name="Kono T."/>
            <person name="Mallez S."/>
            <person name="Becker A."/>
            <person name="Gohl D.M."/>
            <person name="Silverstein K.A.T."/>
            <person name="Koren S."/>
            <person name="Bechman K.B."/>
            <person name="Herman A."/>
            <person name="Abrahante J.E."/>
            <person name="Garbe J."/>
        </authorList>
    </citation>
    <scope>NUCLEOTIDE SEQUENCE</scope>
    <source>
        <strain evidence="9">Duluth1</strain>
        <tissue evidence="9">Whole animal</tissue>
    </source>
</reference>
<evidence type="ECO:0000313" key="6">
    <source>
        <dbReference type="EMBL" id="KAH3829386.1"/>
    </source>
</evidence>
<dbReference type="EMBL" id="JAIWYP010000001">
    <property type="protein sequence ID" value="KAH3894552.1"/>
    <property type="molecule type" value="Genomic_DNA"/>
</dbReference>
<accession>A0A9D4H4M0</accession>
<dbReference type="EMBL" id="JAIWYP010000005">
    <property type="protein sequence ID" value="KAH3829418.1"/>
    <property type="molecule type" value="Genomic_DNA"/>
</dbReference>
<comment type="caution">
    <text evidence="9">The sequence shown here is derived from an EMBL/GenBank/DDBJ whole genome shotgun (WGS) entry which is preliminary data.</text>
</comment>
<evidence type="ECO:0000313" key="4">
    <source>
        <dbReference type="EMBL" id="KAH3829345.1"/>
    </source>
</evidence>
<sequence length="50" mass="5284">MGTVRHEIHTVSLGFSRADRGAPDTARAAVRCGDNVPISGQADSRESAPY</sequence>
<evidence type="ECO:0000313" key="14">
    <source>
        <dbReference type="Proteomes" id="UP000828390"/>
    </source>
</evidence>
<dbReference type="EMBL" id="JAIWYP010000005">
    <property type="protein sequence ID" value="KAH3829361.1"/>
    <property type="molecule type" value="Genomic_DNA"/>
</dbReference>
<dbReference type="EMBL" id="JAIWYP010000005">
    <property type="protein sequence ID" value="KAH3829402.1"/>
    <property type="molecule type" value="Genomic_DNA"/>
</dbReference>
<evidence type="ECO:0000256" key="1">
    <source>
        <dbReference type="SAM" id="MobiDB-lite"/>
    </source>
</evidence>
<evidence type="ECO:0000313" key="12">
    <source>
        <dbReference type="EMBL" id="KAH3894552.1"/>
    </source>
</evidence>
<name>A0A9D4H4M0_DREPO</name>
<reference evidence="9" key="1">
    <citation type="journal article" date="2019" name="bioRxiv">
        <title>The Genome of the Zebra Mussel, Dreissena polymorpha: A Resource for Invasive Species Research.</title>
        <authorList>
            <person name="McCartney M.A."/>
            <person name="Auch B."/>
            <person name="Kono T."/>
            <person name="Mallez S."/>
            <person name="Zhang Y."/>
            <person name="Obille A."/>
            <person name="Becker A."/>
            <person name="Abrahante J.E."/>
            <person name="Garbe J."/>
            <person name="Badalamenti J.P."/>
            <person name="Herman A."/>
            <person name="Mangelson H."/>
            <person name="Liachko I."/>
            <person name="Sullivan S."/>
            <person name="Sone E.D."/>
            <person name="Koren S."/>
            <person name="Silverstein K.A.T."/>
            <person name="Beckman K.B."/>
            <person name="Gohl D.M."/>
        </authorList>
    </citation>
    <scope>NUCLEOTIDE SEQUENCE</scope>
    <source>
        <strain evidence="9">Duluth1</strain>
        <tissue evidence="9">Whole animal</tissue>
    </source>
</reference>
<dbReference type="AlphaFoldDB" id="A0A9D4H4M0"/>
<dbReference type="EMBL" id="JAIWYP010000005">
    <property type="protein sequence ID" value="KAH3829345.1"/>
    <property type="molecule type" value="Genomic_DNA"/>
</dbReference>
<dbReference type="EMBL" id="JAIWYP010000001">
    <property type="protein sequence ID" value="KAH3881799.1"/>
    <property type="molecule type" value="Genomic_DNA"/>
</dbReference>
<dbReference type="EMBL" id="JAIWYP010000010">
    <property type="protein sequence ID" value="KAH3749966.1"/>
    <property type="molecule type" value="Genomic_DNA"/>
</dbReference>
<evidence type="ECO:0000313" key="10">
    <source>
        <dbReference type="EMBL" id="KAH3878747.1"/>
    </source>
</evidence>
<dbReference type="EMBL" id="JAIWYP010000011">
    <property type="protein sequence ID" value="KAH3737047.1"/>
    <property type="molecule type" value="Genomic_DNA"/>
</dbReference>
<evidence type="ECO:0000313" key="3">
    <source>
        <dbReference type="EMBL" id="KAH3749966.1"/>
    </source>
</evidence>
<evidence type="ECO:0000313" key="13">
    <source>
        <dbReference type="EMBL" id="KAH3895591.1"/>
    </source>
</evidence>
<dbReference type="Proteomes" id="UP000828390">
    <property type="component" value="Unassembled WGS sequence"/>
</dbReference>
<evidence type="ECO:0000313" key="8">
    <source>
        <dbReference type="EMBL" id="KAH3829418.1"/>
    </source>
</evidence>